<dbReference type="Proteomes" id="UP001367508">
    <property type="component" value="Unassembled WGS sequence"/>
</dbReference>
<keyword evidence="2" id="KW-1185">Reference proteome</keyword>
<proteinExistence type="predicted"/>
<accession>A0AAN9QC94</accession>
<evidence type="ECO:0000313" key="2">
    <source>
        <dbReference type="Proteomes" id="UP001367508"/>
    </source>
</evidence>
<evidence type="ECO:0000313" key="1">
    <source>
        <dbReference type="EMBL" id="KAK7330006.1"/>
    </source>
</evidence>
<name>A0AAN9QC94_CANGL</name>
<dbReference type="EMBL" id="JAYMYQ010000005">
    <property type="protein sequence ID" value="KAK7330006.1"/>
    <property type="molecule type" value="Genomic_DNA"/>
</dbReference>
<gene>
    <name evidence="1" type="ORF">VNO77_24190</name>
</gene>
<organism evidence="1 2">
    <name type="scientific">Canavalia gladiata</name>
    <name type="common">Sword bean</name>
    <name type="synonym">Dolichos gladiatus</name>
    <dbReference type="NCBI Taxonomy" id="3824"/>
    <lineage>
        <taxon>Eukaryota</taxon>
        <taxon>Viridiplantae</taxon>
        <taxon>Streptophyta</taxon>
        <taxon>Embryophyta</taxon>
        <taxon>Tracheophyta</taxon>
        <taxon>Spermatophyta</taxon>
        <taxon>Magnoliopsida</taxon>
        <taxon>eudicotyledons</taxon>
        <taxon>Gunneridae</taxon>
        <taxon>Pentapetalae</taxon>
        <taxon>rosids</taxon>
        <taxon>fabids</taxon>
        <taxon>Fabales</taxon>
        <taxon>Fabaceae</taxon>
        <taxon>Papilionoideae</taxon>
        <taxon>50 kb inversion clade</taxon>
        <taxon>NPAAA clade</taxon>
        <taxon>indigoferoid/millettioid clade</taxon>
        <taxon>Phaseoleae</taxon>
        <taxon>Canavalia</taxon>
    </lineage>
</organism>
<comment type="caution">
    <text evidence="1">The sequence shown here is derived from an EMBL/GenBank/DDBJ whole genome shotgun (WGS) entry which is preliminary data.</text>
</comment>
<protein>
    <submittedName>
        <fullName evidence="1">Uncharacterized protein</fullName>
    </submittedName>
</protein>
<dbReference type="AlphaFoldDB" id="A0AAN9QC94"/>
<reference evidence="1 2" key="1">
    <citation type="submission" date="2024-01" db="EMBL/GenBank/DDBJ databases">
        <title>The genomes of 5 underutilized Papilionoideae crops provide insights into root nodulation and disease resistanc.</title>
        <authorList>
            <person name="Jiang F."/>
        </authorList>
    </citation>
    <scope>NUCLEOTIDE SEQUENCE [LARGE SCALE GENOMIC DNA]</scope>
    <source>
        <strain evidence="1">LVBAO_FW01</strain>
        <tissue evidence="1">Leaves</tissue>
    </source>
</reference>
<sequence length="67" mass="7919">MRLWKIAIISKRIQGGSREVNLILCVYLVVTYIKRDFPFSRCRQTLRRRLSECDFSLYIIGIGIELP</sequence>